<proteinExistence type="predicted"/>
<evidence type="ECO:0000313" key="1">
    <source>
        <dbReference type="EMBL" id="DAF62596.1"/>
    </source>
</evidence>
<protein>
    <submittedName>
        <fullName evidence="1">Uncharacterized protein</fullName>
    </submittedName>
</protein>
<sequence>MKKLTSILKNQTIRIDNHDSGTGRAFKWGTGVHIHKILNEKKYKGAEFTLPLDRAGEINYRKGNDKSGAIEREIRKAFNDEDIRRKFILDLEEALKTIADSNHMNAKARENMLILSSKQLIELFGVNHISNLNWFRDDDKFISKFLYPTEPSIYIEQNIKENCITFSNNIKYIELFNEIFEEYKKKSKDETDK</sequence>
<reference evidence="1" key="1">
    <citation type="journal article" date="2021" name="Proc. Natl. Acad. Sci. U.S.A.">
        <title>A Catalog of Tens of Thousands of Viruses from Human Metagenomes Reveals Hidden Associations with Chronic Diseases.</title>
        <authorList>
            <person name="Tisza M.J."/>
            <person name="Buck C.B."/>
        </authorList>
    </citation>
    <scope>NUCLEOTIDE SEQUENCE</scope>
    <source>
        <strain evidence="1">Ct6Ob18</strain>
    </source>
</reference>
<dbReference type="EMBL" id="BK032824">
    <property type="protein sequence ID" value="DAF62596.1"/>
    <property type="molecule type" value="Genomic_DNA"/>
</dbReference>
<organism evidence="1">
    <name type="scientific">Siphoviridae sp. ct6Ob18</name>
    <dbReference type="NCBI Taxonomy" id="2827783"/>
    <lineage>
        <taxon>Viruses</taxon>
        <taxon>Duplodnaviria</taxon>
        <taxon>Heunggongvirae</taxon>
        <taxon>Uroviricota</taxon>
        <taxon>Caudoviricetes</taxon>
    </lineage>
</organism>
<name>A0A8S5TH02_9CAUD</name>
<accession>A0A8S5TH02</accession>